<dbReference type="GO" id="GO:0004386">
    <property type="term" value="F:helicase activity"/>
    <property type="evidence" value="ECO:0007669"/>
    <property type="project" value="UniProtKB-KW"/>
</dbReference>
<gene>
    <name evidence="2" type="ORF">COT92_00220</name>
</gene>
<keyword evidence="2" id="KW-0067">ATP-binding</keyword>
<dbReference type="Gene3D" id="3.30.420.10">
    <property type="entry name" value="Ribonuclease H-like superfamily/Ribonuclease H"/>
    <property type="match status" value="1"/>
</dbReference>
<evidence type="ECO:0000313" key="2">
    <source>
        <dbReference type="EMBL" id="PIR96604.1"/>
    </source>
</evidence>
<dbReference type="GO" id="GO:0003676">
    <property type="term" value="F:nucleic acid binding"/>
    <property type="evidence" value="ECO:0007669"/>
    <property type="project" value="InterPro"/>
</dbReference>
<dbReference type="EMBL" id="PFAK01000003">
    <property type="protein sequence ID" value="PIR96604.1"/>
    <property type="molecule type" value="Genomic_DNA"/>
</dbReference>
<dbReference type="AlphaFoldDB" id="A0A2H0VBY1"/>
<organism evidence="2 3">
    <name type="scientific">Candidatus Doudnabacteria bacterium CG10_big_fil_rev_8_21_14_0_10_42_18</name>
    <dbReference type="NCBI Taxonomy" id="1974552"/>
    <lineage>
        <taxon>Bacteria</taxon>
        <taxon>Candidatus Doudnaibacteriota</taxon>
    </lineage>
</organism>
<dbReference type="InterPro" id="IPR012337">
    <property type="entry name" value="RNaseH-like_sf"/>
</dbReference>
<dbReference type="InterPro" id="IPR038720">
    <property type="entry name" value="YprB_RNase_H-like_dom"/>
</dbReference>
<protein>
    <submittedName>
        <fullName evidence="2">Helicase</fullName>
    </submittedName>
</protein>
<dbReference type="Proteomes" id="UP000230922">
    <property type="component" value="Unassembled WGS sequence"/>
</dbReference>
<dbReference type="Pfam" id="PF13482">
    <property type="entry name" value="RNase_H_2"/>
    <property type="match status" value="1"/>
</dbReference>
<proteinExistence type="predicted"/>
<accession>A0A2H0VBY1</accession>
<evidence type="ECO:0000313" key="3">
    <source>
        <dbReference type="Proteomes" id="UP000230922"/>
    </source>
</evidence>
<evidence type="ECO:0000259" key="1">
    <source>
        <dbReference type="Pfam" id="PF13482"/>
    </source>
</evidence>
<sequence>MFMLKKIVLDLETQKSFQEVGGRGRNHLLKISVVGIYDYSTDKYQIFREHEIPKLSALLQTCDQIIGYNIKDFDFEVLSPYLNFDIRQTPYYDLLEEIGKVLGHRIKLEDVAQATLGKGKSGTGLEAITFFKQGRWNELSKYCLDDVKATKQIYDYALTNNKLLYRDFFKIKEIPLKISEPRARVGVKHQAALF</sequence>
<name>A0A2H0VBY1_9BACT</name>
<reference evidence="3" key="1">
    <citation type="submission" date="2017-09" db="EMBL/GenBank/DDBJ databases">
        <title>Depth-based differentiation of microbial function through sediment-hosted aquifers and enrichment of novel symbionts in the deep terrestrial subsurface.</title>
        <authorList>
            <person name="Probst A.J."/>
            <person name="Ladd B."/>
            <person name="Jarett J.K."/>
            <person name="Geller-Mcgrath D.E."/>
            <person name="Sieber C.M.K."/>
            <person name="Emerson J.B."/>
            <person name="Anantharaman K."/>
            <person name="Thomas B.C."/>
            <person name="Malmstrom R."/>
            <person name="Stieglmeier M."/>
            <person name="Klingl A."/>
            <person name="Woyke T."/>
            <person name="Ryan C.M."/>
            <person name="Banfield J.F."/>
        </authorList>
    </citation>
    <scope>NUCLEOTIDE SEQUENCE [LARGE SCALE GENOMIC DNA]</scope>
</reference>
<keyword evidence="2" id="KW-0347">Helicase</keyword>
<dbReference type="InterPro" id="IPR036397">
    <property type="entry name" value="RNaseH_sf"/>
</dbReference>
<comment type="caution">
    <text evidence="2">The sequence shown here is derived from an EMBL/GenBank/DDBJ whole genome shotgun (WGS) entry which is preliminary data.</text>
</comment>
<keyword evidence="2" id="KW-0378">Hydrolase</keyword>
<keyword evidence="2" id="KW-0547">Nucleotide-binding</keyword>
<dbReference type="SUPFAM" id="SSF53098">
    <property type="entry name" value="Ribonuclease H-like"/>
    <property type="match status" value="1"/>
</dbReference>
<feature type="domain" description="YprB ribonuclease H-like" evidence="1">
    <location>
        <begin position="31"/>
        <end position="157"/>
    </location>
</feature>